<dbReference type="PANTHER" id="PTHR42951">
    <property type="entry name" value="METALLO-BETA-LACTAMASE DOMAIN-CONTAINING"/>
    <property type="match status" value="1"/>
</dbReference>
<dbReference type="Proteomes" id="UP000015520">
    <property type="component" value="Unassembled WGS sequence"/>
</dbReference>
<dbReference type="RefSeq" id="WP_021286685.1">
    <property type="nucleotide sequence ID" value="NZ_AUPZ01000002.1"/>
</dbReference>
<dbReference type="SUPFAM" id="SSF56281">
    <property type="entry name" value="Metallo-hydrolase/oxidoreductase"/>
    <property type="match status" value="1"/>
</dbReference>
<comment type="similarity">
    <text evidence="1">Belongs to the metallo-beta-lactamase superfamily. Class-B beta-lactamase family.</text>
</comment>
<reference evidence="3 4" key="1">
    <citation type="submission" date="2013-07" db="EMBL/GenBank/DDBJ databases">
        <title>Sulfurimonas hongkongensis AST-10 Genome Sequencing.</title>
        <authorList>
            <person name="Cai L."/>
            <person name="Zhang T."/>
        </authorList>
    </citation>
    <scope>NUCLEOTIDE SEQUENCE [LARGE SCALE GENOMIC DNA]</scope>
    <source>
        <strain evidence="3 4">AST-10</strain>
    </source>
</reference>
<dbReference type="PATRIC" id="fig|1172190.3.peg.394"/>
<dbReference type="PANTHER" id="PTHR42951:SF4">
    <property type="entry name" value="ACYL-COENZYME A THIOESTERASE MBLAC2"/>
    <property type="match status" value="1"/>
</dbReference>
<sequence>MKSLLFVALAFHSLFSFEYTLVPKKIETKIYCFFGKPQIMDTHNNGDISNSCFVDLGKSYLVIDSGPSYKYARDAHKAMKAIKNQKVSFVINTHIHDDHWLGNGYYKENGATIIGAKIFANTPKATPIRMQRFISKEAFLKTKEVFPTEHIEGVKTLDLEGVKVELTSFDKTIHTDNDMIVFIPSKSVVFAGDLVFNERVLSLRDGNINNWINVLDEIEAKNSKFIIGGHGSLYLKDSTEMTKRYLKAIKEFVLESIDKGQDITDTLANSRMSEFEHLKLYKEMHTKNIETAYRTLEWGDE</sequence>
<evidence type="ECO:0000313" key="3">
    <source>
        <dbReference type="EMBL" id="EQB40605.1"/>
    </source>
</evidence>
<dbReference type="CDD" id="cd16282">
    <property type="entry name" value="metallo-hydrolase-like_MBL-fold"/>
    <property type="match status" value="1"/>
</dbReference>
<dbReference type="GO" id="GO:0017001">
    <property type="term" value="P:antibiotic catabolic process"/>
    <property type="evidence" value="ECO:0007669"/>
    <property type="project" value="UniProtKB-ARBA"/>
</dbReference>
<dbReference type="Gene3D" id="3.60.15.10">
    <property type="entry name" value="Ribonuclease Z/Hydroxyacylglutathione hydrolase-like"/>
    <property type="match status" value="1"/>
</dbReference>
<dbReference type="Pfam" id="PF00753">
    <property type="entry name" value="Lactamase_B"/>
    <property type="match status" value="1"/>
</dbReference>
<dbReference type="InterPro" id="IPR001279">
    <property type="entry name" value="Metallo-B-lactamas"/>
</dbReference>
<organism evidence="3 4">
    <name type="scientific">Sulfurimonas hongkongensis</name>
    <dbReference type="NCBI Taxonomy" id="1172190"/>
    <lineage>
        <taxon>Bacteria</taxon>
        <taxon>Pseudomonadati</taxon>
        <taxon>Campylobacterota</taxon>
        <taxon>Epsilonproteobacteria</taxon>
        <taxon>Campylobacterales</taxon>
        <taxon>Sulfurimonadaceae</taxon>
        <taxon>Sulfurimonas</taxon>
    </lineage>
</organism>
<gene>
    <name evidence="3" type="ORF">M947_02020</name>
</gene>
<evidence type="ECO:0000256" key="1">
    <source>
        <dbReference type="ARBA" id="ARBA00005250"/>
    </source>
</evidence>
<accession>T0JHL5</accession>
<proteinExistence type="inferred from homology"/>
<evidence type="ECO:0000313" key="4">
    <source>
        <dbReference type="Proteomes" id="UP000015520"/>
    </source>
</evidence>
<feature type="domain" description="Metallo-beta-lactamase" evidence="2">
    <location>
        <begin position="48"/>
        <end position="230"/>
    </location>
</feature>
<name>T0JHL5_9BACT</name>
<dbReference type="InterPro" id="IPR036866">
    <property type="entry name" value="RibonucZ/Hydroxyglut_hydro"/>
</dbReference>
<evidence type="ECO:0000259" key="2">
    <source>
        <dbReference type="SMART" id="SM00849"/>
    </source>
</evidence>
<dbReference type="OrthoDB" id="5290005at2"/>
<dbReference type="eggNOG" id="COG0491">
    <property type="taxonomic scope" value="Bacteria"/>
</dbReference>
<protein>
    <recommendedName>
        <fullName evidence="2">Metallo-beta-lactamase domain-containing protein</fullName>
    </recommendedName>
</protein>
<dbReference type="SMART" id="SM00849">
    <property type="entry name" value="Lactamase_B"/>
    <property type="match status" value="1"/>
</dbReference>
<dbReference type="EMBL" id="AUPZ01000002">
    <property type="protein sequence ID" value="EQB40605.1"/>
    <property type="molecule type" value="Genomic_DNA"/>
</dbReference>
<dbReference type="InterPro" id="IPR050855">
    <property type="entry name" value="NDM-1-like"/>
</dbReference>
<dbReference type="STRING" id="1172190.M947_02020"/>
<comment type="caution">
    <text evidence="3">The sequence shown here is derived from an EMBL/GenBank/DDBJ whole genome shotgun (WGS) entry which is preliminary data.</text>
</comment>
<dbReference type="AlphaFoldDB" id="T0JHL5"/>
<keyword evidence="4" id="KW-1185">Reference proteome</keyword>